<gene>
    <name evidence="1" type="ORF">BS78_K131200</name>
</gene>
<dbReference type="Proteomes" id="UP001164776">
    <property type="component" value="Unassembled WGS sequence"/>
</dbReference>
<keyword evidence="2" id="KW-1185">Reference proteome</keyword>
<dbReference type="EMBL" id="MU629608">
    <property type="protein sequence ID" value="KAJ1255939.1"/>
    <property type="molecule type" value="Genomic_DNA"/>
</dbReference>
<dbReference type="AlphaFoldDB" id="A0A9W8CE24"/>
<name>A0A9W8CE24_9POAL</name>
<evidence type="ECO:0000313" key="2">
    <source>
        <dbReference type="Proteomes" id="UP001164776"/>
    </source>
</evidence>
<proteinExistence type="predicted"/>
<protein>
    <submittedName>
        <fullName evidence="1">Uncharacterized protein</fullName>
    </submittedName>
</protein>
<reference evidence="1 2" key="1">
    <citation type="submission" date="2022-10" db="EMBL/GenBank/DDBJ databases">
        <title>WGS assembly of Paspalum vaginatum 540-79.</title>
        <authorList>
            <person name="Sun G."/>
            <person name="Wase N."/>
            <person name="Shu S."/>
            <person name="Jenkins J."/>
            <person name="Zhou B."/>
            <person name="Torres-Rodriguez J."/>
            <person name="Chen C."/>
            <person name="Sandor L."/>
            <person name="Plott C."/>
            <person name="Yoshinga Y."/>
            <person name="Daum C."/>
            <person name="Qi P."/>
            <person name="Barry K."/>
            <person name="Lipzen A."/>
            <person name="Berry L."/>
            <person name="Pedersen C."/>
            <person name="Gottilla T."/>
            <person name="Foltz A."/>
            <person name="Yu H."/>
            <person name="O'Malley R."/>
            <person name="Zhang C."/>
            <person name="Devos K."/>
            <person name="Sigmon B."/>
            <person name="Yu B."/>
            <person name="Obata T."/>
            <person name="Schmutz J."/>
            <person name="Schnable J."/>
        </authorList>
    </citation>
    <scope>NUCLEOTIDE SEQUENCE [LARGE SCALE GENOMIC DNA]</scope>
    <source>
        <strain evidence="2">cv. 540-79</strain>
    </source>
</reference>
<accession>A0A9W8CE24</accession>
<evidence type="ECO:0000313" key="1">
    <source>
        <dbReference type="EMBL" id="KAJ1255939.1"/>
    </source>
</evidence>
<comment type="caution">
    <text evidence="1">The sequence shown here is derived from an EMBL/GenBank/DDBJ whole genome shotgun (WGS) entry which is preliminary data.</text>
</comment>
<sequence>MCQRVAPPAHFEHILGSGGGGTWRGAMGSGGACWATTRGGASLRRRVQAGSVAMPLVGLAAPPPQAVDRRGTVRPPLSVDASPALQSMVCRTTSPCRNSGMCRSDTIL</sequence>
<organism evidence="1 2">
    <name type="scientific">Paspalum vaginatum</name>
    <name type="common">seashore paspalum</name>
    <dbReference type="NCBI Taxonomy" id="158149"/>
    <lineage>
        <taxon>Eukaryota</taxon>
        <taxon>Viridiplantae</taxon>
        <taxon>Streptophyta</taxon>
        <taxon>Embryophyta</taxon>
        <taxon>Tracheophyta</taxon>
        <taxon>Spermatophyta</taxon>
        <taxon>Magnoliopsida</taxon>
        <taxon>Liliopsida</taxon>
        <taxon>Poales</taxon>
        <taxon>Poaceae</taxon>
        <taxon>PACMAD clade</taxon>
        <taxon>Panicoideae</taxon>
        <taxon>Andropogonodae</taxon>
        <taxon>Paspaleae</taxon>
        <taxon>Paspalinae</taxon>
        <taxon>Paspalum</taxon>
    </lineage>
</organism>